<feature type="region of interest" description="Disordered" evidence="1">
    <location>
        <begin position="82"/>
        <end position="119"/>
    </location>
</feature>
<accession>A0ABR3KFW2</accession>
<dbReference type="Proteomes" id="UP001558632">
    <property type="component" value="Unassembled WGS sequence"/>
</dbReference>
<comment type="caution">
    <text evidence="2">The sequence shown here is derived from an EMBL/GenBank/DDBJ whole genome shotgun (WGS) entry which is preliminary data.</text>
</comment>
<dbReference type="EMBL" id="JBEUSY010000368">
    <property type="protein sequence ID" value="KAL1236626.1"/>
    <property type="molecule type" value="Genomic_DNA"/>
</dbReference>
<gene>
    <name evidence="2" type="ORF">TSPI_09549</name>
</gene>
<organism evidence="2 3">
    <name type="scientific">Trichinella spiralis</name>
    <name type="common">Trichina worm</name>
    <dbReference type="NCBI Taxonomy" id="6334"/>
    <lineage>
        <taxon>Eukaryota</taxon>
        <taxon>Metazoa</taxon>
        <taxon>Ecdysozoa</taxon>
        <taxon>Nematoda</taxon>
        <taxon>Enoplea</taxon>
        <taxon>Dorylaimia</taxon>
        <taxon>Trichinellida</taxon>
        <taxon>Trichinellidae</taxon>
        <taxon>Trichinella</taxon>
    </lineage>
</organism>
<proteinExistence type="predicted"/>
<name>A0ABR3KFW2_TRISP</name>
<keyword evidence="3" id="KW-1185">Reference proteome</keyword>
<reference evidence="2 3" key="1">
    <citation type="submission" date="2024-07" db="EMBL/GenBank/DDBJ databases">
        <title>Enhanced genomic and transcriptomic resources for Trichinella pseudospiralis and T. spiralis underpin the discovery of pronounced molecular differences between stages and species.</title>
        <authorList>
            <person name="Pasi K.K."/>
            <person name="La Rosa G."/>
            <person name="Gomez-Morales M.A."/>
            <person name="Tosini F."/>
            <person name="Sumanam S."/>
            <person name="Young N.D."/>
            <person name="Chang B.C."/>
            <person name="Robin G.B."/>
        </authorList>
    </citation>
    <scope>NUCLEOTIDE SEQUENCE [LARGE SCALE GENOMIC DNA]</scope>
    <source>
        <strain evidence="2">ISS534</strain>
    </source>
</reference>
<dbReference type="InterPro" id="IPR052997">
    <property type="entry name" value="RRT15-like"/>
</dbReference>
<dbReference type="PANTHER" id="PTHR33047">
    <property type="entry name" value="PROTEIN TAR1"/>
    <property type="match status" value="1"/>
</dbReference>
<evidence type="ECO:0000313" key="2">
    <source>
        <dbReference type="EMBL" id="KAL1236626.1"/>
    </source>
</evidence>
<protein>
    <submittedName>
        <fullName evidence="2">Transcription factor</fullName>
    </submittedName>
</protein>
<feature type="compositionally biased region" description="Low complexity" evidence="1">
    <location>
        <begin position="94"/>
        <end position="111"/>
    </location>
</feature>
<evidence type="ECO:0000313" key="3">
    <source>
        <dbReference type="Proteomes" id="UP001558632"/>
    </source>
</evidence>
<evidence type="ECO:0000256" key="1">
    <source>
        <dbReference type="SAM" id="MobiDB-lite"/>
    </source>
</evidence>
<dbReference type="PANTHER" id="PTHR33047:SF8">
    <property type="entry name" value="REGULATOR OF RDNA TRANSCRIPTION PROTEIN 15"/>
    <property type="match status" value="1"/>
</dbReference>
<sequence length="231" mass="26077">MTNSDINAAKLATIFSLYRISKETIKVVVFHWRSPDHRVNDGKLTISHLCYTFHVSSQSQTRVKLNRIPCVRASSKLAVECRPKRSVHENGQPRSSGSARAGLSASSASDSNTLDQPNNRWQSQSLFRSYGSVLPTSLTYIILSARGYSPWRPAADISTTKYEIYQASLGFSRTDESAPNTVKKSAFYGYQNPYLRTTRFQGMRPLKRKENSFRNSRRSFSEFACVTARLS</sequence>